<dbReference type="AlphaFoldDB" id="A0A8S1HRC8"/>
<feature type="transmembrane region" description="Helical" evidence="1">
    <location>
        <begin position="208"/>
        <end position="232"/>
    </location>
</feature>
<evidence type="ECO:0000256" key="1">
    <source>
        <dbReference type="SAM" id="Phobius"/>
    </source>
</evidence>
<protein>
    <submittedName>
        <fullName evidence="2">Uncharacterized protein</fullName>
    </submittedName>
</protein>
<keyword evidence="1" id="KW-1133">Transmembrane helix</keyword>
<keyword evidence="1" id="KW-0472">Membrane</keyword>
<gene>
    <name evidence="2" type="ORF">CAUJ_LOCUS14258</name>
</gene>
<organism evidence="2 3">
    <name type="scientific">Caenorhabditis auriculariae</name>
    <dbReference type="NCBI Taxonomy" id="2777116"/>
    <lineage>
        <taxon>Eukaryota</taxon>
        <taxon>Metazoa</taxon>
        <taxon>Ecdysozoa</taxon>
        <taxon>Nematoda</taxon>
        <taxon>Chromadorea</taxon>
        <taxon>Rhabditida</taxon>
        <taxon>Rhabditina</taxon>
        <taxon>Rhabditomorpha</taxon>
        <taxon>Rhabditoidea</taxon>
        <taxon>Rhabditidae</taxon>
        <taxon>Peloderinae</taxon>
        <taxon>Caenorhabditis</taxon>
    </lineage>
</organism>
<evidence type="ECO:0000313" key="3">
    <source>
        <dbReference type="Proteomes" id="UP000835052"/>
    </source>
</evidence>
<proteinExistence type="predicted"/>
<keyword evidence="3" id="KW-1185">Reference proteome</keyword>
<reference evidence="2" key="1">
    <citation type="submission" date="2020-10" db="EMBL/GenBank/DDBJ databases">
        <authorList>
            <person name="Kikuchi T."/>
        </authorList>
    </citation>
    <scope>NUCLEOTIDE SEQUENCE</scope>
    <source>
        <strain evidence="2">NKZ352</strain>
    </source>
</reference>
<comment type="caution">
    <text evidence="2">The sequence shown here is derived from an EMBL/GenBank/DDBJ whole genome shotgun (WGS) entry which is preliminary data.</text>
</comment>
<name>A0A8S1HRC8_9PELO</name>
<dbReference type="EMBL" id="CAJGYM010000123">
    <property type="protein sequence ID" value="CAD6198352.1"/>
    <property type="molecule type" value="Genomic_DNA"/>
</dbReference>
<keyword evidence="1" id="KW-0812">Transmembrane</keyword>
<sequence>MRARLKTSSPPVVTTIILLFGIIWIHTIPTFAQFQCCNTPVFGIEDDSCGTAGCLDCTTSEFIVKKQPVDAGNAFGASGTLQSASRIVLEDNPGQARFQKLKSLFLNASDYKLFPEPLIRIRNSEVADNAFSLLTNITIFPLEPYCQKGTIFDIDNMKKKPWDRLRKLEKKLLSFCPPKNSESQDKCPLSRSHSTSGPACPEKNGFPFMAIAITSLFWTILFGIIHATMFIIRKTKESTSETSNNKTGNAEKSKA</sequence>
<feature type="transmembrane region" description="Helical" evidence="1">
    <location>
        <begin position="12"/>
        <end position="32"/>
    </location>
</feature>
<accession>A0A8S1HRC8</accession>
<evidence type="ECO:0000313" key="2">
    <source>
        <dbReference type="EMBL" id="CAD6198352.1"/>
    </source>
</evidence>
<dbReference type="Proteomes" id="UP000835052">
    <property type="component" value="Unassembled WGS sequence"/>
</dbReference>